<dbReference type="EMBL" id="QHCS01000002">
    <property type="protein sequence ID" value="RHX86774.1"/>
    <property type="molecule type" value="Genomic_DNA"/>
</dbReference>
<dbReference type="Proteomes" id="UP000266669">
    <property type="component" value="Unassembled WGS sequence"/>
</dbReference>
<dbReference type="AlphaFoldDB" id="A0A8B3CUU1"/>
<protein>
    <submittedName>
        <fullName evidence="1">Uncharacterized protein</fullName>
    </submittedName>
</protein>
<evidence type="ECO:0000313" key="2">
    <source>
        <dbReference type="Proteomes" id="UP000266669"/>
    </source>
</evidence>
<evidence type="ECO:0000313" key="1">
    <source>
        <dbReference type="EMBL" id="RHX86774.1"/>
    </source>
</evidence>
<sequence length="68" mass="7425">MAEKNTVDFSISQNSNLASQKSLIGIPTKLLSPDSSRCISSQLFGLGYPTKGIVFFGTERCVNYTFSE</sequence>
<accession>A0A8B3CUU1</accession>
<organism evidence="1 2">
    <name type="scientific">Leptospira stimsonii</name>
    <dbReference type="NCBI Taxonomy" id="2202203"/>
    <lineage>
        <taxon>Bacteria</taxon>
        <taxon>Pseudomonadati</taxon>
        <taxon>Spirochaetota</taxon>
        <taxon>Spirochaetia</taxon>
        <taxon>Leptospirales</taxon>
        <taxon>Leptospiraceae</taxon>
        <taxon>Leptospira</taxon>
    </lineage>
</organism>
<proteinExistence type="predicted"/>
<reference evidence="2" key="1">
    <citation type="submission" date="2018-05" db="EMBL/GenBank/DDBJ databases">
        <title>Leptospira yasudae sp. nov. and Leptospira stimsonii sp. nov., two pathogenic species of the genus Leptospira isolated from environmental sources.</title>
        <authorList>
            <person name="Casanovas-Massana A."/>
            <person name="Hamond C."/>
            <person name="Santos L.A."/>
            <person name="Hacker K.P."/>
            <person name="Balassiano I."/>
            <person name="Medeiros M.A."/>
            <person name="Reis M.G."/>
            <person name="Ko A.I."/>
            <person name="Wunder E.A."/>
        </authorList>
    </citation>
    <scope>NUCLEOTIDE SEQUENCE [LARGE SCALE GENOMIC DNA]</scope>
    <source>
        <strain evidence="2">AMB6-RJ</strain>
    </source>
</reference>
<gene>
    <name evidence="1" type="ORF">DLM78_13445</name>
</gene>
<comment type="caution">
    <text evidence="1">The sequence shown here is derived from an EMBL/GenBank/DDBJ whole genome shotgun (WGS) entry which is preliminary data.</text>
</comment>
<name>A0A8B3CUU1_9LEPT</name>